<dbReference type="InterPro" id="IPR003594">
    <property type="entry name" value="HATPase_dom"/>
</dbReference>
<sequence>MKTKTIYKIEFKILLNIFLIFISSILSMGVLFALWKIFLILFVNNSPDDKDAIFMLRSHINFTYVKYTIWIIILIIYLHVFMYKKIKYFVEVDQFMNDITTGNLDKKIPENENHLLGKLAKNMNTIIEKLNKSMEEERLAEQTKYDLITNVSHDLRTPLTSILGYLDLVDKDYYKDEIQLRYYVNIAYEKSKRLNVLINDLFEYTITKNSTLILKKEEVNLIELLNQLYLEFRIQFKNLNMECRTFFSEDKLFINGDAIKLARAFENLINNGIRYGKQSKYIDIVTRKENSIGIIEIINYGEPIPAVDLPFIFDRFYRAEKSRSTSTGGSGLGLAITKNIINLHKGEISIESNYEKTTFIIKLPLINNSSLYYCNKL</sequence>
<evidence type="ECO:0000256" key="5">
    <source>
        <dbReference type="ARBA" id="ARBA00022553"/>
    </source>
</evidence>
<organism evidence="17 18">
    <name type="scientific">Clostridium acetireducens DSM 10703</name>
    <dbReference type="NCBI Taxonomy" id="1121290"/>
    <lineage>
        <taxon>Bacteria</taxon>
        <taxon>Bacillati</taxon>
        <taxon>Bacillota</taxon>
        <taxon>Clostridia</taxon>
        <taxon>Eubacteriales</taxon>
        <taxon>Clostridiaceae</taxon>
        <taxon>Clostridium</taxon>
    </lineage>
</organism>
<dbReference type="InterPro" id="IPR036097">
    <property type="entry name" value="HisK_dim/P_sf"/>
</dbReference>
<dbReference type="InterPro" id="IPR003661">
    <property type="entry name" value="HisK_dim/P_dom"/>
</dbReference>
<keyword evidence="8" id="KW-0547">Nucleotide-binding</keyword>
<feature type="domain" description="HAMP" evidence="16">
    <location>
        <begin position="96"/>
        <end position="135"/>
    </location>
</feature>
<dbReference type="EMBL" id="LZFO01000009">
    <property type="protein sequence ID" value="OFI06711.1"/>
    <property type="molecule type" value="Genomic_DNA"/>
</dbReference>
<evidence type="ECO:0000256" key="8">
    <source>
        <dbReference type="ARBA" id="ARBA00022741"/>
    </source>
</evidence>
<dbReference type="SUPFAM" id="SSF55874">
    <property type="entry name" value="ATPase domain of HSP90 chaperone/DNA topoisomerase II/histidine kinase"/>
    <property type="match status" value="1"/>
</dbReference>
<keyword evidence="7 14" id="KW-0812">Transmembrane</keyword>
<evidence type="ECO:0000256" key="7">
    <source>
        <dbReference type="ARBA" id="ARBA00022692"/>
    </source>
</evidence>
<dbReference type="GO" id="GO:0005886">
    <property type="term" value="C:plasma membrane"/>
    <property type="evidence" value="ECO:0007669"/>
    <property type="project" value="UniProtKB-SubCell"/>
</dbReference>
<dbReference type="Proteomes" id="UP000175744">
    <property type="component" value="Unassembled WGS sequence"/>
</dbReference>
<evidence type="ECO:0000256" key="9">
    <source>
        <dbReference type="ARBA" id="ARBA00022777"/>
    </source>
</evidence>
<evidence type="ECO:0000313" key="18">
    <source>
        <dbReference type="Proteomes" id="UP000175744"/>
    </source>
</evidence>
<dbReference type="PROSITE" id="PS50109">
    <property type="entry name" value="HIS_KIN"/>
    <property type="match status" value="1"/>
</dbReference>
<dbReference type="InterPro" id="IPR005467">
    <property type="entry name" value="His_kinase_dom"/>
</dbReference>
<dbReference type="CDD" id="cd00082">
    <property type="entry name" value="HisKA"/>
    <property type="match status" value="1"/>
</dbReference>
<evidence type="ECO:0000256" key="11">
    <source>
        <dbReference type="ARBA" id="ARBA00022989"/>
    </source>
</evidence>
<dbReference type="STRING" id="1121290.CLAOCE_08660"/>
<feature type="domain" description="Histidine kinase" evidence="15">
    <location>
        <begin position="150"/>
        <end position="367"/>
    </location>
</feature>
<evidence type="ECO:0000256" key="10">
    <source>
        <dbReference type="ARBA" id="ARBA00022840"/>
    </source>
</evidence>
<keyword evidence="9 17" id="KW-0418">Kinase</keyword>
<keyword evidence="12" id="KW-0902">Two-component regulatory system</keyword>
<dbReference type="PANTHER" id="PTHR45528">
    <property type="entry name" value="SENSOR HISTIDINE KINASE CPXA"/>
    <property type="match status" value="1"/>
</dbReference>
<keyword evidence="4" id="KW-1003">Cell membrane</keyword>
<evidence type="ECO:0000259" key="16">
    <source>
        <dbReference type="PROSITE" id="PS50885"/>
    </source>
</evidence>
<reference evidence="17 18" key="1">
    <citation type="submission" date="2016-06" db="EMBL/GenBank/DDBJ databases">
        <title>Genome sequence of Clostridium acetireducens DSM 10703.</title>
        <authorList>
            <person name="Poehlein A."/>
            <person name="Fluechter S."/>
            <person name="Duerre P."/>
            <person name="Daniel R."/>
        </authorList>
    </citation>
    <scope>NUCLEOTIDE SEQUENCE [LARGE SCALE GENOMIC DNA]</scope>
    <source>
        <strain evidence="17 18">DSM 10703</strain>
    </source>
</reference>
<dbReference type="FunFam" id="1.10.287.130:FF:000008">
    <property type="entry name" value="Two-component sensor histidine kinase"/>
    <property type="match status" value="1"/>
</dbReference>
<comment type="caution">
    <text evidence="17">The sequence shown here is derived from an EMBL/GenBank/DDBJ whole genome shotgun (WGS) entry which is preliminary data.</text>
</comment>
<dbReference type="Pfam" id="PF00512">
    <property type="entry name" value="HisKA"/>
    <property type="match status" value="1"/>
</dbReference>
<evidence type="ECO:0000256" key="12">
    <source>
        <dbReference type="ARBA" id="ARBA00023012"/>
    </source>
</evidence>
<proteinExistence type="predicted"/>
<dbReference type="Gene3D" id="3.30.565.10">
    <property type="entry name" value="Histidine kinase-like ATPase, C-terminal domain"/>
    <property type="match status" value="1"/>
</dbReference>
<evidence type="ECO:0000256" key="1">
    <source>
        <dbReference type="ARBA" id="ARBA00000085"/>
    </source>
</evidence>
<dbReference type="InterPro" id="IPR004358">
    <property type="entry name" value="Sig_transdc_His_kin-like_C"/>
</dbReference>
<evidence type="ECO:0000256" key="13">
    <source>
        <dbReference type="ARBA" id="ARBA00023136"/>
    </source>
</evidence>
<dbReference type="PRINTS" id="PR00344">
    <property type="entry name" value="BCTRLSENSOR"/>
</dbReference>
<dbReference type="SMART" id="SM00387">
    <property type="entry name" value="HATPase_c"/>
    <property type="match status" value="1"/>
</dbReference>
<dbReference type="SUPFAM" id="SSF47384">
    <property type="entry name" value="Homodimeric domain of signal transducing histidine kinase"/>
    <property type="match status" value="1"/>
</dbReference>
<name>A0A1E8F0N8_9CLOT</name>
<dbReference type="InterPro" id="IPR050398">
    <property type="entry name" value="HssS/ArlS-like"/>
</dbReference>
<evidence type="ECO:0000256" key="3">
    <source>
        <dbReference type="ARBA" id="ARBA00012438"/>
    </source>
</evidence>
<dbReference type="EC" id="2.7.13.3" evidence="3"/>
<dbReference type="Pfam" id="PF02518">
    <property type="entry name" value="HATPase_c"/>
    <property type="match status" value="1"/>
</dbReference>
<dbReference type="SMART" id="SM00388">
    <property type="entry name" value="HisKA"/>
    <property type="match status" value="1"/>
</dbReference>
<dbReference type="RefSeq" id="WP_070109817.1">
    <property type="nucleotide sequence ID" value="NZ_LZFO01000009.1"/>
</dbReference>
<accession>A0A1E8F0N8</accession>
<comment type="subcellular location">
    <subcellularLocation>
        <location evidence="2">Cell membrane</location>
        <topology evidence="2">Multi-pass membrane protein</topology>
    </subcellularLocation>
</comment>
<keyword evidence="5" id="KW-0597">Phosphoprotein</keyword>
<evidence type="ECO:0000256" key="6">
    <source>
        <dbReference type="ARBA" id="ARBA00022679"/>
    </source>
</evidence>
<dbReference type="PROSITE" id="PS50885">
    <property type="entry name" value="HAMP"/>
    <property type="match status" value="1"/>
</dbReference>
<evidence type="ECO:0000256" key="4">
    <source>
        <dbReference type="ARBA" id="ARBA00022475"/>
    </source>
</evidence>
<dbReference type="AlphaFoldDB" id="A0A1E8F0N8"/>
<keyword evidence="6 17" id="KW-0808">Transferase</keyword>
<dbReference type="Gene3D" id="6.10.340.10">
    <property type="match status" value="1"/>
</dbReference>
<dbReference type="InterPro" id="IPR003660">
    <property type="entry name" value="HAMP_dom"/>
</dbReference>
<dbReference type="Gene3D" id="1.10.287.130">
    <property type="match status" value="1"/>
</dbReference>
<evidence type="ECO:0000259" key="15">
    <source>
        <dbReference type="PROSITE" id="PS50109"/>
    </source>
</evidence>
<keyword evidence="13 14" id="KW-0472">Membrane</keyword>
<dbReference type="GO" id="GO:0000155">
    <property type="term" value="F:phosphorelay sensor kinase activity"/>
    <property type="evidence" value="ECO:0007669"/>
    <property type="project" value="InterPro"/>
</dbReference>
<keyword evidence="18" id="KW-1185">Reference proteome</keyword>
<evidence type="ECO:0000313" key="17">
    <source>
        <dbReference type="EMBL" id="OFI06711.1"/>
    </source>
</evidence>
<comment type="catalytic activity">
    <reaction evidence="1">
        <text>ATP + protein L-histidine = ADP + protein N-phospho-L-histidine.</text>
        <dbReference type="EC" id="2.7.13.3"/>
    </reaction>
</comment>
<feature type="transmembrane region" description="Helical" evidence="14">
    <location>
        <begin position="64"/>
        <end position="83"/>
    </location>
</feature>
<feature type="transmembrane region" description="Helical" evidence="14">
    <location>
        <begin position="12"/>
        <end position="44"/>
    </location>
</feature>
<evidence type="ECO:0000256" key="2">
    <source>
        <dbReference type="ARBA" id="ARBA00004651"/>
    </source>
</evidence>
<dbReference type="PATRIC" id="fig|1121290.3.peg.878"/>
<dbReference type="FunFam" id="3.30.565.10:FF:000013">
    <property type="entry name" value="Two-component sensor histidine kinase"/>
    <property type="match status" value="1"/>
</dbReference>
<dbReference type="PANTHER" id="PTHR45528:SF1">
    <property type="entry name" value="SENSOR HISTIDINE KINASE CPXA"/>
    <property type="match status" value="1"/>
</dbReference>
<keyword evidence="10" id="KW-0067">ATP-binding</keyword>
<gene>
    <name evidence="17" type="primary">cusS</name>
    <name evidence="17" type="ORF">CLOACE_08660</name>
</gene>
<evidence type="ECO:0000256" key="14">
    <source>
        <dbReference type="SAM" id="Phobius"/>
    </source>
</evidence>
<protein>
    <recommendedName>
        <fullName evidence="3">histidine kinase</fullName>
        <ecNumber evidence="3">2.7.13.3</ecNumber>
    </recommendedName>
</protein>
<keyword evidence="11 14" id="KW-1133">Transmembrane helix</keyword>
<dbReference type="GO" id="GO:0005524">
    <property type="term" value="F:ATP binding"/>
    <property type="evidence" value="ECO:0007669"/>
    <property type="project" value="UniProtKB-KW"/>
</dbReference>
<dbReference type="InterPro" id="IPR036890">
    <property type="entry name" value="HATPase_C_sf"/>
</dbReference>